<dbReference type="SMART" id="SM00062">
    <property type="entry name" value="PBPb"/>
    <property type="match status" value="1"/>
</dbReference>
<dbReference type="NCBIfam" id="NF011583">
    <property type="entry name" value="PRK15007.1"/>
    <property type="match status" value="1"/>
</dbReference>
<dbReference type="RefSeq" id="WP_010864185.1">
    <property type="nucleotide sequence ID" value="NZ_CP027852.1"/>
</dbReference>
<dbReference type="EMBL" id="JAFNAA010000002">
    <property type="protein sequence ID" value="MBO1107093.1"/>
    <property type="molecule type" value="Genomic_DNA"/>
</dbReference>
<gene>
    <name evidence="7" type="ORF">J2R62_02455</name>
</gene>
<keyword evidence="4" id="KW-0732">Signal</keyword>
<dbReference type="Pfam" id="PF00497">
    <property type="entry name" value="SBP_bac_3"/>
    <property type="match status" value="1"/>
</dbReference>
<dbReference type="PANTHER" id="PTHR35936">
    <property type="entry name" value="MEMBRANE-BOUND LYTIC MUREIN TRANSGLYCOSYLASE F"/>
    <property type="match status" value="1"/>
</dbReference>
<dbReference type="GO" id="GO:0016020">
    <property type="term" value="C:membrane"/>
    <property type="evidence" value="ECO:0007669"/>
    <property type="project" value="InterPro"/>
</dbReference>
<evidence type="ECO:0000256" key="3">
    <source>
        <dbReference type="ARBA" id="ARBA00022448"/>
    </source>
</evidence>
<dbReference type="GO" id="GO:0015276">
    <property type="term" value="F:ligand-gated monoatomic ion channel activity"/>
    <property type="evidence" value="ECO:0007669"/>
    <property type="project" value="InterPro"/>
</dbReference>
<keyword evidence="5" id="KW-0574">Periplasm</keyword>
<evidence type="ECO:0000256" key="1">
    <source>
        <dbReference type="ARBA" id="ARBA00004418"/>
    </source>
</evidence>
<evidence type="ECO:0000313" key="7">
    <source>
        <dbReference type="EMBL" id="MBO1107093.1"/>
    </source>
</evidence>
<accession>A0A1A9AZT0</accession>
<evidence type="ECO:0000256" key="2">
    <source>
        <dbReference type="ARBA" id="ARBA00010333"/>
    </source>
</evidence>
<dbReference type="Proteomes" id="UP000664658">
    <property type="component" value="Unassembled WGS sequence"/>
</dbReference>
<evidence type="ECO:0000313" key="8">
    <source>
        <dbReference type="Proteomes" id="UP000664658"/>
    </source>
</evidence>
<comment type="similarity">
    <text evidence="2 6">Belongs to the bacterial solute-binding protein 3 family.</text>
</comment>
<evidence type="ECO:0000256" key="4">
    <source>
        <dbReference type="ARBA" id="ARBA00022729"/>
    </source>
</evidence>
<dbReference type="NCBIfam" id="TIGR01096">
    <property type="entry name" value="3A0103s03R"/>
    <property type="match status" value="1"/>
</dbReference>
<organism evidence="7 8">
    <name type="scientific">Plesiomonas shigelloides</name>
    <name type="common">Aeromonas shigelloides</name>
    <dbReference type="NCBI Taxonomy" id="703"/>
    <lineage>
        <taxon>Bacteria</taxon>
        <taxon>Pseudomonadati</taxon>
        <taxon>Pseudomonadota</taxon>
        <taxon>Gammaproteobacteria</taxon>
        <taxon>Enterobacterales</taxon>
        <taxon>Enterobacteriaceae</taxon>
        <taxon>Plesiomonas</taxon>
    </lineage>
</organism>
<protein>
    <submittedName>
        <fullName evidence="7">Arginine ABC transporter substrate-binding protein</fullName>
    </submittedName>
</protein>
<dbReference type="PANTHER" id="PTHR35936:SF20">
    <property type="entry name" value="ABC TRANSPORTER ARGININE-BINDING PROTEIN 2-RELATED"/>
    <property type="match status" value="1"/>
</dbReference>
<dbReference type="Gene3D" id="3.40.190.10">
    <property type="entry name" value="Periplasmic binding protein-like II"/>
    <property type="match status" value="2"/>
</dbReference>
<comment type="caution">
    <text evidence="7">The sequence shown here is derived from an EMBL/GenBank/DDBJ whole genome shotgun (WGS) entry which is preliminary data.</text>
</comment>
<keyword evidence="3" id="KW-0813">Transport</keyword>
<dbReference type="PROSITE" id="PS01039">
    <property type="entry name" value="SBP_BACTERIAL_3"/>
    <property type="match status" value="1"/>
</dbReference>
<dbReference type="CDD" id="cd13700">
    <property type="entry name" value="PBP2_Arg_STM4351"/>
    <property type="match status" value="1"/>
</dbReference>
<sequence length="247" mass="27121">MKKLLTAALLTSSLCAGFSSTVMAADTIRFAMEATYPPFESTNEKNEIVGFDVDLAKALCAEIKAECTFSNQAFDSLIPSLKFRRYDAAISAMDITEERLKQVDFTKPYYDNAAVFIAQKGKFADAAGLQGKRVGVQNGSTHQTYINEQMKDLKSVPYGSYQNAVIDMKNGRIDAVFGDTAVIAEWLKQDANLQPVGAPVTDQAYFGKGFGIAVNKGNTELLNKLNTALDTLHANGTYQSIYNKWFK</sequence>
<dbReference type="GO" id="GO:0030288">
    <property type="term" value="C:outer membrane-bounded periplasmic space"/>
    <property type="evidence" value="ECO:0007669"/>
    <property type="project" value="InterPro"/>
</dbReference>
<dbReference type="KEGG" id="pshi:SAMEA2665130_2147"/>
<evidence type="ECO:0000256" key="6">
    <source>
        <dbReference type="RuleBase" id="RU003744"/>
    </source>
</evidence>
<dbReference type="InterPro" id="IPR005768">
    <property type="entry name" value="Lys_Arg_Orn-bd"/>
</dbReference>
<dbReference type="AlphaFoldDB" id="A0A1A9AZT0"/>
<proteinExistence type="inferred from homology"/>
<dbReference type="InterPro" id="IPR001320">
    <property type="entry name" value="Iontro_rcpt_C"/>
</dbReference>
<dbReference type="SUPFAM" id="SSF53850">
    <property type="entry name" value="Periplasmic binding protein-like II"/>
    <property type="match status" value="1"/>
</dbReference>
<name>A0A1A9AZT0_PLESH</name>
<dbReference type="SMART" id="SM00079">
    <property type="entry name" value="PBPe"/>
    <property type="match status" value="1"/>
</dbReference>
<dbReference type="InterPro" id="IPR001638">
    <property type="entry name" value="Solute-binding_3/MltF_N"/>
</dbReference>
<reference evidence="7" key="1">
    <citation type="submission" date="2021-03" db="EMBL/GenBank/DDBJ databases">
        <title>Plesiomonas shigelloides zfcc0051, isolated from zebrafish feces.</title>
        <authorList>
            <person name="Vanderhoek Z."/>
            <person name="Gaulke C."/>
        </authorList>
    </citation>
    <scope>NUCLEOTIDE SEQUENCE</scope>
    <source>
        <strain evidence="7">Zfcc0051</strain>
    </source>
</reference>
<dbReference type="InterPro" id="IPR018313">
    <property type="entry name" value="SBP_3_CS"/>
</dbReference>
<comment type="subcellular location">
    <subcellularLocation>
        <location evidence="1">Periplasm</location>
    </subcellularLocation>
</comment>
<evidence type="ECO:0000256" key="5">
    <source>
        <dbReference type="ARBA" id="ARBA00022764"/>
    </source>
</evidence>